<evidence type="ECO:0008006" key="7">
    <source>
        <dbReference type="Google" id="ProtNLM"/>
    </source>
</evidence>
<accession>A0A6J5QG81</accession>
<dbReference type="EMBL" id="LR796542">
    <property type="protein sequence ID" value="CAB4150223.1"/>
    <property type="molecule type" value="Genomic_DNA"/>
</dbReference>
<dbReference type="EMBL" id="LR797031">
    <property type="protein sequence ID" value="CAB4183313.1"/>
    <property type="molecule type" value="Genomic_DNA"/>
</dbReference>
<evidence type="ECO:0000313" key="2">
    <source>
        <dbReference type="EMBL" id="CAB4183313.1"/>
    </source>
</evidence>
<evidence type="ECO:0000313" key="3">
    <source>
        <dbReference type="EMBL" id="CAB4200444.1"/>
    </source>
</evidence>
<evidence type="ECO:0000313" key="6">
    <source>
        <dbReference type="EMBL" id="CAB5228220.1"/>
    </source>
</evidence>
<sequence>MIQMKIPVNNVDKLSAGIQAGIGEAVMAMAFIIEGQAKRSIMIRKSRYKRYYSVSGRVVKRRKGGKVVGGRVRRIRREHWSSAPGDPPNTDTGFLANSIHAKRVTRYKAQVRCSARYGLPLELGWHTKSGKRVPARPFMRPPVEANRTRFNNMIKGVLRDYK</sequence>
<gene>
    <name evidence="2" type="ORF">UFOVP1093_46</name>
    <name evidence="3" type="ORF">UFOVP1340_45</name>
    <name evidence="4" type="ORF">UFOVP1448_33</name>
    <name evidence="6" type="ORF">UFOVP1538_2</name>
    <name evidence="5" type="ORF">UFOVP1600_4</name>
    <name evidence="1" type="ORF">UFOVP569_5</name>
</gene>
<dbReference type="EMBL" id="LR797290">
    <property type="protein sequence ID" value="CAB4200444.1"/>
    <property type="molecule type" value="Genomic_DNA"/>
</dbReference>
<dbReference type="EMBL" id="LR797396">
    <property type="protein sequence ID" value="CAB4213508.1"/>
    <property type="molecule type" value="Genomic_DNA"/>
</dbReference>
<proteinExistence type="predicted"/>
<evidence type="ECO:0000313" key="1">
    <source>
        <dbReference type="EMBL" id="CAB4150223.1"/>
    </source>
</evidence>
<organism evidence="2">
    <name type="scientific">uncultured Caudovirales phage</name>
    <dbReference type="NCBI Taxonomy" id="2100421"/>
    <lineage>
        <taxon>Viruses</taxon>
        <taxon>Duplodnaviria</taxon>
        <taxon>Heunggongvirae</taxon>
        <taxon>Uroviricota</taxon>
        <taxon>Caudoviricetes</taxon>
        <taxon>Peduoviridae</taxon>
        <taxon>Maltschvirus</taxon>
        <taxon>Maltschvirus maltsch</taxon>
    </lineage>
</organism>
<dbReference type="EMBL" id="LR797473">
    <property type="protein sequence ID" value="CAB4218247.1"/>
    <property type="molecule type" value="Genomic_DNA"/>
</dbReference>
<evidence type="ECO:0000313" key="5">
    <source>
        <dbReference type="EMBL" id="CAB4218247.1"/>
    </source>
</evidence>
<protein>
    <recommendedName>
        <fullName evidence="7">Phge_HK97_gp10, phage protein, HK97 gp10 family</fullName>
    </recommendedName>
</protein>
<reference evidence="2" key="1">
    <citation type="submission" date="2020-05" db="EMBL/GenBank/DDBJ databases">
        <authorList>
            <person name="Chiriac C."/>
            <person name="Salcher M."/>
            <person name="Ghai R."/>
            <person name="Kavagutti S V."/>
        </authorList>
    </citation>
    <scope>NUCLEOTIDE SEQUENCE</scope>
</reference>
<name>A0A6J5QG81_9CAUD</name>
<evidence type="ECO:0000313" key="4">
    <source>
        <dbReference type="EMBL" id="CAB4213508.1"/>
    </source>
</evidence>
<dbReference type="EMBL" id="LR798387">
    <property type="protein sequence ID" value="CAB5228220.1"/>
    <property type="molecule type" value="Genomic_DNA"/>
</dbReference>